<feature type="compositionally biased region" description="Polar residues" evidence="2">
    <location>
        <begin position="68"/>
        <end position="79"/>
    </location>
</feature>
<feature type="region of interest" description="Disordered" evidence="2">
    <location>
        <begin position="1816"/>
        <end position="1837"/>
    </location>
</feature>
<feature type="region of interest" description="Disordered" evidence="2">
    <location>
        <begin position="1888"/>
        <end position="1919"/>
    </location>
</feature>
<organism evidence="3 4">
    <name type="scientific">Eimeria tenella</name>
    <name type="common">Coccidian parasite</name>
    <dbReference type="NCBI Taxonomy" id="5802"/>
    <lineage>
        <taxon>Eukaryota</taxon>
        <taxon>Sar</taxon>
        <taxon>Alveolata</taxon>
        <taxon>Apicomplexa</taxon>
        <taxon>Conoidasida</taxon>
        <taxon>Coccidia</taxon>
        <taxon>Eucoccidiorida</taxon>
        <taxon>Eimeriorina</taxon>
        <taxon>Eimeriidae</taxon>
        <taxon>Eimeria</taxon>
    </lineage>
</organism>
<feature type="region of interest" description="Disordered" evidence="2">
    <location>
        <begin position="1765"/>
        <end position="1792"/>
    </location>
</feature>
<feature type="compositionally biased region" description="Low complexity" evidence="2">
    <location>
        <begin position="540"/>
        <end position="552"/>
    </location>
</feature>
<feature type="region of interest" description="Disordered" evidence="2">
    <location>
        <begin position="1324"/>
        <end position="1370"/>
    </location>
</feature>
<feature type="region of interest" description="Disordered" evidence="2">
    <location>
        <begin position="370"/>
        <end position="410"/>
    </location>
</feature>
<dbReference type="Proteomes" id="UP000030747">
    <property type="component" value="Unassembled WGS sequence"/>
</dbReference>
<feature type="compositionally biased region" description="Basic and acidic residues" evidence="2">
    <location>
        <begin position="389"/>
        <end position="400"/>
    </location>
</feature>
<gene>
    <name evidence="3" type="ORF">ETH_00017080</name>
</gene>
<sequence length="2118" mass="230970">MPFSKNIDAAFYLPGNDYVPSFRAARDYLASHEPFADLAGITHYFPDSSLNSESHRLIDSLYGPERAGSTSNNEPNTSGELRKTDTEKLSGWSPVPDRVGQRLDAQFSLWDSSESESCSIHACPSLRRTSTQWTTEGRVAQWTSASRREETFPVALRSSSVLEADETSVFGSFSTEDDGFCIANVSRSIDKLISDFLQRPRRISHAERSTTFLSPGDSTVDKIPPMSPLKTTSEGWAAVATAAAFAAASIQDSEGSSVTLLDSATKSGLCTGFKLNASEIEAFLRAKIRTEEVAARIRKEVAAGRESTGDHKGIRPRPPLAGKMLGKSLVPGTFFRPSQTSSMKYSTSFKECVSKSRRIARGSDARPFSALRSVSNNKGSARLPAKTRCSSDESNTERRKAGTVGPASDLSALGKKLQPVTIKSRGCSSKLDIGSNPVGAPGMNTSISSAVLASAPPKDEARHSLKVESADSGPRTVTIEPHLWDCGAARRCPSTLLTSYQTHPIAEDSGGSLTTKRALLFTASKATPPRSRMQEPECCSAAPTSPSVSAASRLQEGPEESKSSARSTTASIAAPNVASDSAVLPPASPSAACTELKTPEEAIGLFVGLRSGSHPAVDGRSVDVPGEGPFIATPTELRVTLSQIAALRHLARIISKALRTATIRQLRNGARRFLRRCQGNHNNGETPLVDTKSKEVPTQLNRITHFLQPMRNEAGPNKKQSINALPESLQTSENNSLKLDSTKLQECSSTTAESTGRPVGAVRPRVADGAITSKMSSHEGLLSPPEEEAETCTDHILPFCEVRNTASSIHNSAVRHGEPQDVQNFGVSPRSSAHVEGLDGAIEIAAHQANLTCSRAPSPIAWTDFSAALVAADGVLTTADATAAEAAGLSAGTVDVQDERKDACQPMRLTEQQADSKQGPMLSGYKSPLEHHYEDRISESEQAPVCNLSPSAVGGEESASTSRGPFETLQRGASIGGVKLEPKKRCEPVSHEQGGHREPPQGGSEEKGEDGESTTQIARSLTDSYSEISLCCSVVPQSKMATGSEVWENTIRGAGRNRNTSAPDDISTARENALMPASILTCKVGDGAEFAVKSPENSQQRLYYESRTFPNRHIYHNQSLLWISQSTNSCCSQGTRVESSIRRSSPDIQENVSVSCGECLPLGKRMEFEGGDSEAVARFAMDSIGMLQPLKNSENVQQEQQGLQRNNCFKNYLQHELEHLRQQLSAQRELMSRLIIQNDCGTCKAQLFSASRQQISSTRRLKEVRSLQMMEEEVPMRGKGGSSLHSPLQYCQHTEVKVHPQMKESEPKGDILADHDVVEMTAGMQQGPDDTAVPRAHQQLPHRSSDASSQEHQYEGLDHASSRETGEEQEVSCAPRIALVSLIKRVEALKQRFAQPSTMKLPVGNDRGNDKQPDERVEARSTRENPLYYMNPKQQGKAHIQFRKRRQKLQHPQTKLLPELYVVGKSMASGTLKSAGASKATPTPDNHPQAFALPKRTRFAAEKWGCQRTWPPLPMGQRRFTTPTFPVEQNEVTHGLTSAARSDFQGERFSPGTPPQSANSSCFPKEVNKNALQATNLPTEARGITCRGRHTEGKFFAERGCSGALHERPFTPPRNSQVRADARHDSSAGSSWCMTSAQMKLCCCGASSCQVQAQATTLTTQATLLQFRPVVAPLSSAHADVMKMKKHKAFYSKQRCPETLSGVAASLSGRVPKVMLTKSRLIQQQAPSQNSVLASLSNVASAENVGFHLEQAVSLVDALKKRPLGREDDSSLADSRTPEDETSGQQVETEIQQIHQGQNRPCCYVPLTSQRCPLLVHSGSTGSNKQHQGKAMEQKNTRAEELPLAAASPAYSCHQAQEGSSCQEVTETPHQRARKRRERQTALACNATNEHCGKGPRTQAEGRSAQQQRRPTSIGRAQSDVATAHPVAAFYHILLKKRAFKQLHMEATSVATLIQQQDSRRATDLMARCFQSWRVAVLRKAVITHAAAIGKMHQSQHFCNALATYASFTLVRNVLSHLRQLAEQSVVPRRRVLCRTAFRALQGAAALHATEEEHEAVEKLQRAALRRHILAWYHVKTRTAIDREKQCRQQQQHKEKLQQVKKQLWAKALRHMADYERA</sequence>
<feature type="region of interest" description="Disordered" evidence="2">
    <location>
        <begin position="1397"/>
        <end position="1420"/>
    </location>
</feature>
<dbReference type="OrthoDB" id="349131at2759"/>
<dbReference type="RefSeq" id="XP_013230278.1">
    <property type="nucleotide sequence ID" value="XM_013374824.1"/>
</dbReference>
<dbReference type="VEuPathDB" id="ToxoDB:ETH_00017080"/>
<feature type="compositionally biased region" description="Basic and acidic residues" evidence="2">
    <location>
        <begin position="1352"/>
        <end position="1366"/>
    </location>
</feature>
<feature type="region of interest" description="Disordered" evidence="2">
    <location>
        <begin position="62"/>
        <end position="95"/>
    </location>
</feature>
<evidence type="ECO:0000313" key="3">
    <source>
        <dbReference type="EMBL" id="CDJ39523.1"/>
    </source>
</evidence>
<feature type="compositionally biased region" description="Basic and acidic residues" evidence="2">
    <location>
        <begin position="1407"/>
        <end position="1420"/>
    </location>
</feature>
<feature type="compositionally biased region" description="Polar residues" evidence="2">
    <location>
        <begin position="1783"/>
        <end position="1792"/>
    </location>
</feature>
<reference evidence="3" key="2">
    <citation type="submission" date="2013-10" db="EMBL/GenBank/DDBJ databases">
        <authorList>
            <person name="Aslett M."/>
        </authorList>
    </citation>
    <scope>NUCLEOTIDE SEQUENCE [LARGE SCALE GENOMIC DNA]</scope>
    <source>
        <strain evidence="3">Houghton</strain>
    </source>
</reference>
<evidence type="ECO:0000256" key="1">
    <source>
        <dbReference type="SAM" id="Coils"/>
    </source>
</evidence>
<feature type="region of interest" description="Disordered" evidence="2">
    <location>
        <begin position="733"/>
        <end position="759"/>
    </location>
</feature>
<keyword evidence="4" id="KW-1185">Reference proteome</keyword>
<feature type="coiled-coil region" evidence="1">
    <location>
        <begin position="1210"/>
        <end position="1237"/>
    </location>
</feature>
<proteinExistence type="predicted"/>
<feature type="region of interest" description="Disordered" evidence="2">
    <location>
        <begin position="937"/>
        <end position="1016"/>
    </location>
</feature>
<dbReference type="EMBL" id="HG674448">
    <property type="protein sequence ID" value="CDJ39523.1"/>
    <property type="molecule type" value="Genomic_DNA"/>
</dbReference>
<dbReference type="VEuPathDB" id="ToxoDB:ETH2_1039100"/>
<dbReference type="GeneID" id="25252567"/>
<evidence type="ECO:0000313" key="4">
    <source>
        <dbReference type="Proteomes" id="UP000030747"/>
    </source>
</evidence>
<accession>U6KRI0</accession>
<evidence type="ECO:0000256" key="2">
    <source>
        <dbReference type="SAM" id="MobiDB-lite"/>
    </source>
</evidence>
<feature type="compositionally biased region" description="Polar residues" evidence="2">
    <location>
        <begin position="733"/>
        <end position="754"/>
    </location>
</feature>
<feature type="region of interest" description="Disordered" evidence="2">
    <location>
        <begin position="525"/>
        <end position="570"/>
    </location>
</feature>
<name>U6KRI0_EIMTE</name>
<protein>
    <submittedName>
        <fullName evidence="3">Uncharacterized protein</fullName>
    </submittedName>
</protein>
<feature type="compositionally biased region" description="Basic and acidic residues" evidence="2">
    <location>
        <begin position="980"/>
        <end position="999"/>
    </location>
</feature>
<keyword evidence="1" id="KW-0175">Coiled coil</keyword>
<reference evidence="3" key="1">
    <citation type="submission" date="2013-10" db="EMBL/GenBank/DDBJ databases">
        <title>Genomic analysis of the causative agents of coccidiosis in chickens.</title>
        <authorList>
            <person name="Reid A.J."/>
            <person name="Blake D."/>
            <person name="Billington K."/>
            <person name="Browne H."/>
            <person name="Dunn M."/>
            <person name="Hung S."/>
            <person name="Kawahara F."/>
            <person name="Miranda-Saavedra D."/>
            <person name="Mourier T."/>
            <person name="Nagra H."/>
            <person name="Otto T.D."/>
            <person name="Rawlings N."/>
            <person name="Sanchez A."/>
            <person name="Sanders M."/>
            <person name="Subramaniam C."/>
            <person name="Tay Y."/>
            <person name="Dear P."/>
            <person name="Doerig C."/>
            <person name="Gruber A."/>
            <person name="Parkinson J."/>
            <person name="Shirley M."/>
            <person name="Wan K.L."/>
            <person name="Berriman M."/>
            <person name="Tomley F."/>
            <person name="Pain A."/>
        </authorList>
    </citation>
    <scope>NUCLEOTIDE SEQUENCE [LARGE SCALE GENOMIC DNA]</scope>
    <source>
        <strain evidence="3">Houghton</strain>
    </source>
</reference>